<dbReference type="Pfam" id="PF06527">
    <property type="entry name" value="TniQ"/>
    <property type="match status" value="1"/>
</dbReference>
<sequence length="628" mass="73178">MMNWRVPKMLLIRPEVIEGESLASFTHRLAKANVYPSGSNLAKILRCDASRISRNDFDDKMIEKLSQISGCAAEKLKAMSAEVFQSLLGETFYQQMIQRRRVKYCPACITEGVHRHCRIWLLYPLTVCTEHMVLLIDKCDACGAYISMHNYMKGKCSRCGHSYLASPYKRIEPESIVYLSQKDLTDRISGRKESLIFPEFSLQQYMSLAYHSFYLLDGMNSFIHDKPIPIRGFLRNKNGQQSVENATTAFANVHWMYSNFPTHYYQVLLAFFRHKYRTKYEKKAFYENVFSDRAFLPIQEAYDTYWLEQWHEGKIRSDFSVFKSNQALLTKRVFLSREEIKDKFGYGKVEKLADSNMIQTKILKQGSRKRYFVEKNSLEKAVQRRGQFFTRIQAASLLGIGRDAVPSILQAGLLHEHKTPFSEDTLLVKNEVAELMKRCRGRKGEKTDDDLSFHQALIKFSVNGLTIVKLIMFIMEGRLSPRTSSPEEKLSDLFFNEQQLWECVSDLRREKQHSDGYYMKDVMLLLHVGESTMNRLMVEGIFVPERILLLRDGRKQYLFNMSYIDRFLSEHVKIDQASKEFQVSEVTIRRRIKEGNLQDAMRGIGKKYWLSRAEIRKIVLCHNASPAA</sequence>
<proteinExistence type="predicted"/>
<dbReference type="OrthoDB" id="2533483at2"/>
<organism evidence="2 3">
    <name type="scientific">Paenibacillus rigui</name>
    <dbReference type="NCBI Taxonomy" id="554312"/>
    <lineage>
        <taxon>Bacteria</taxon>
        <taxon>Bacillati</taxon>
        <taxon>Bacillota</taxon>
        <taxon>Bacilli</taxon>
        <taxon>Bacillales</taxon>
        <taxon>Paenibacillaceae</taxon>
        <taxon>Paenibacillus</taxon>
    </lineage>
</organism>
<dbReference type="Proteomes" id="UP000215509">
    <property type="component" value="Unassembled WGS sequence"/>
</dbReference>
<evidence type="ECO:0000259" key="1">
    <source>
        <dbReference type="Pfam" id="PF06527"/>
    </source>
</evidence>
<dbReference type="EMBL" id="NMQW01000009">
    <property type="protein sequence ID" value="OXM87070.1"/>
    <property type="molecule type" value="Genomic_DNA"/>
</dbReference>
<feature type="domain" description="TniQ" evidence="1">
    <location>
        <begin position="12"/>
        <end position="135"/>
    </location>
</feature>
<dbReference type="InterPro" id="IPR009492">
    <property type="entry name" value="TniQ"/>
</dbReference>
<name>A0A229UUK8_9BACL</name>
<evidence type="ECO:0000313" key="3">
    <source>
        <dbReference type="Proteomes" id="UP000215509"/>
    </source>
</evidence>
<gene>
    <name evidence="2" type="ORF">CF651_07060</name>
</gene>
<keyword evidence="3" id="KW-1185">Reference proteome</keyword>
<dbReference type="AlphaFoldDB" id="A0A229UUK8"/>
<protein>
    <recommendedName>
        <fullName evidence="1">TniQ domain-containing protein</fullName>
    </recommendedName>
</protein>
<reference evidence="2 3" key="1">
    <citation type="submission" date="2017-07" db="EMBL/GenBank/DDBJ databases">
        <title>Genome sequencing and assembly of Paenibacillus rigui.</title>
        <authorList>
            <person name="Mayilraj S."/>
        </authorList>
    </citation>
    <scope>NUCLEOTIDE SEQUENCE [LARGE SCALE GENOMIC DNA]</scope>
    <source>
        <strain evidence="2 3">JCM 16352</strain>
    </source>
</reference>
<accession>A0A229UUK8</accession>
<comment type="caution">
    <text evidence="2">The sequence shown here is derived from an EMBL/GenBank/DDBJ whole genome shotgun (WGS) entry which is preliminary data.</text>
</comment>
<evidence type="ECO:0000313" key="2">
    <source>
        <dbReference type="EMBL" id="OXM87070.1"/>
    </source>
</evidence>